<dbReference type="GO" id="GO:0000118">
    <property type="term" value="C:histone deacetylase complex"/>
    <property type="evidence" value="ECO:0007669"/>
    <property type="project" value="TreeGrafter"/>
</dbReference>
<dbReference type="AlphaFoldDB" id="A0A1U7VIH6"/>
<dbReference type="GO" id="GO:0031490">
    <property type="term" value="F:chromatin DNA binding"/>
    <property type="evidence" value="ECO:0007669"/>
    <property type="project" value="TreeGrafter"/>
</dbReference>
<dbReference type="GO" id="GO:0006357">
    <property type="term" value="P:regulation of transcription by RNA polymerase II"/>
    <property type="evidence" value="ECO:0007669"/>
    <property type="project" value="TreeGrafter"/>
</dbReference>
<evidence type="ECO:0000256" key="2">
    <source>
        <dbReference type="ARBA" id="ARBA00006801"/>
    </source>
</evidence>
<dbReference type="RefSeq" id="XP_009767872.1">
    <property type="nucleotide sequence ID" value="XM_009769570.1"/>
</dbReference>
<dbReference type="GO" id="GO:0032454">
    <property type="term" value="F:histone H3K9 demethylase activity"/>
    <property type="evidence" value="ECO:0007669"/>
    <property type="project" value="InterPro"/>
</dbReference>
<evidence type="ECO:0000256" key="1">
    <source>
        <dbReference type="ARBA" id="ARBA00004123"/>
    </source>
</evidence>
<comment type="similarity">
    <text evidence="2">Belongs to the JARID1 histone demethylase family.</text>
</comment>
<reference evidence="6" key="2">
    <citation type="submission" date="2025-08" db="UniProtKB">
        <authorList>
            <consortium name="RefSeq"/>
        </authorList>
    </citation>
    <scope>IDENTIFICATION</scope>
    <source>
        <tissue evidence="6">Leaf</tissue>
    </source>
</reference>
<dbReference type="GO" id="GO:0046872">
    <property type="term" value="F:metal ion binding"/>
    <property type="evidence" value="ECO:0007669"/>
    <property type="project" value="UniProtKB-KW"/>
</dbReference>
<comment type="subcellular location">
    <subcellularLocation>
        <location evidence="1">Nucleus</location>
    </subcellularLocation>
</comment>
<evidence type="ECO:0000313" key="6">
    <source>
        <dbReference type="RefSeq" id="XP_009767872.1"/>
    </source>
</evidence>
<gene>
    <name evidence="6" type="primary">LOC104218944</name>
</gene>
<sequence length="100" mass="11927">MRMYPRMPEEAFVESCPVCLQNCNCKACLRLDGPIRALKNLQFEISNEEKVQYSKFILQKLLPFLRRFNSEQVMEMEIEAKIQGVLRSRRSRRSRRICAR</sequence>
<dbReference type="eggNOG" id="KOG1356">
    <property type="taxonomic scope" value="Eukaryota"/>
</dbReference>
<dbReference type="GO" id="GO:0003712">
    <property type="term" value="F:transcription coregulator activity"/>
    <property type="evidence" value="ECO:0007669"/>
    <property type="project" value="TreeGrafter"/>
</dbReference>
<protein>
    <submittedName>
        <fullName evidence="6">Lysine-specific demethylase JMJ25-like isoform X1</fullName>
    </submittedName>
</protein>
<dbReference type="Proteomes" id="UP000189701">
    <property type="component" value="Unplaced"/>
</dbReference>
<evidence type="ECO:0000256" key="4">
    <source>
        <dbReference type="ARBA" id="ARBA00023242"/>
    </source>
</evidence>
<keyword evidence="4" id="KW-0539">Nucleus</keyword>
<keyword evidence="5" id="KW-1185">Reference proteome</keyword>
<dbReference type="InterPro" id="IPR045109">
    <property type="entry name" value="LSDs-like"/>
</dbReference>
<evidence type="ECO:0000313" key="5">
    <source>
        <dbReference type="Proteomes" id="UP000189701"/>
    </source>
</evidence>
<keyword evidence="3" id="KW-0479">Metal-binding</keyword>
<dbReference type="PANTHER" id="PTHR12549:SF11">
    <property type="entry name" value="LYSINE-SPECIFIC DEMETHYLASE JMJ25"/>
    <property type="match status" value="1"/>
</dbReference>
<dbReference type="GO" id="GO:0000785">
    <property type="term" value="C:chromatin"/>
    <property type="evidence" value="ECO:0007669"/>
    <property type="project" value="TreeGrafter"/>
</dbReference>
<dbReference type="STRING" id="4096.A0A1U7VIH6"/>
<proteinExistence type="inferred from homology"/>
<reference evidence="5" key="1">
    <citation type="journal article" date="2013" name="Genome Biol.">
        <title>Reference genomes and transcriptomes of Nicotiana sylvestris and Nicotiana tomentosiformis.</title>
        <authorList>
            <person name="Sierro N."/>
            <person name="Battey J.N."/>
            <person name="Ouadi S."/>
            <person name="Bovet L."/>
            <person name="Goepfert S."/>
            <person name="Bakaher N."/>
            <person name="Peitsch M.C."/>
            <person name="Ivanov N.V."/>
        </authorList>
    </citation>
    <scope>NUCLEOTIDE SEQUENCE [LARGE SCALE GENOMIC DNA]</scope>
</reference>
<evidence type="ECO:0000256" key="3">
    <source>
        <dbReference type="ARBA" id="ARBA00022723"/>
    </source>
</evidence>
<organism evidence="5 6">
    <name type="scientific">Nicotiana sylvestris</name>
    <name type="common">Wood tobacco</name>
    <name type="synonym">South American tobacco</name>
    <dbReference type="NCBI Taxonomy" id="4096"/>
    <lineage>
        <taxon>Eukaryota</taxon>
        <taxon>Viridiplantae</taxon>
        <taxon>Streptophyta</taxon>
        <taxon>Embryophyta</taxon>
        <taxon>Tracheophyta</taxon>
        <taxon>Spermatophyta</taxon>
        <taxon>Magnoliopsida</taxon>
        <taxon>eudicotyledons</taxon>
        <taxon>Gunneridae</taxon>
        <taxon>Pentapetalae</taxon>
        <taxon>asterids</taxon>
        <taxon>lamiids</taxon>
        <taxon>Solanales</taxon>
        <taxon>Solanaceae</taxon>
        <taxon>Nicotianoideae</taxon>
        <taxon>Nicotianeae</taxon>
        <taxon>Nicotiana</taxon>
    </lineage>
</organism>
<name>A0A1U7VIH6_NICSY</name>
<dbReference type="PANTHER" id="PTHR12549">
    <property type="entry name" value="JMJC DOMAIN-CONTAINING HISTONE DEMETHYLATION PROTEIN"/>
    <property type="match status" value="1"/>
</dbReference>
<accession>A0A1U7VIH6</accession>